<keyword evidence="2" id="KW-1185">Reference proteome</keyword>
<name>A0A1G8N4L8_9SPHI</name>
<gene>
    <name evidence="1" type="ORF">SAMN05192573_13113</name>
</gene>
<accession>A0A1G8N4L8</accession>
<organism evidence="1 2">
    <name type="scientific">Mucilaginibacter gossypii</name>
    <dbReference type="NCBI Taxonomy" id="551996"/>
    <lineage>
        <taxon>Bacteria</taxon>
        <taxon>Pseudomonadati</taxon>
        <taxon>Bacteroidota</taxon>
        <taxon>Sphingobacteriia</taxon>
        <taxon>Sphingobacteriales</taxon>
        <taxon>Sphingobacteriaceae</taxon>
        <taxon>Mucilaginibacter</taxon>
    </lineage>
</organism>
<dbReference type="STRING" id="551996.SAMN05192573_13113"/>
<sequence length="67" mass="7583">MTGIKNSDNNIMILKEVIEMAKHKLAPLMNEISKEDGTVSVYIYTRIASRNHCSEALIRKINSTFSI</sequence>
<reference evidence="2" key="1">
    <citation type="submission" date="2016-10" db="EMBL/GenBank/DDBJ databases">
        <authorList>
            <person name="Varghese N."/>
            <person name="Submissions S."/>
        </authorList>
    </citation>
    <scope>NUCLEOTIDE SEQUENCE [LARGE SCALE GENOMIC DNA]</scope>
    <source>
        <strain evidence="2">Gh-67</strain>
    </source>
</reference>
<dbReference type="AlphaFoldDB" id="A0A1G8N4L8"/>
<proteinExistence type="predicted"/>
<evidence type="ECO:0000313" key="2">
    <source>
        <dbReference type="Proteomes" id="UP000199705"/>
    </source>
</evidence>
<protein>
    <submittedName>
        <fullName evidence="1">Uncharacterized protein</fullName>
    </submittedName>
</protein>
<dbReference type="Proteomes" id="UP000199705">
    <property type="component" value="Unassembled WGS sequence"/>
</dbReference>
<dbReference type="EMBL" id="FNCG01000031">
    <property type="protein sequence ID" value="SDI75154.1"/>
    <property type="molecule type" value="Genomic_DNA"/>
</dbReference>
<evidence type="ECO:0000313" key="1">
    <source>
        <dbReference type="EMBL" id="SDI75154.1"/>
    </source>
</evidence>